<dbReference type="GO" id="GO:0005634">
    <property type="term" value="C:nucleus"/>
    <property type="evidence" value="ECO:0007669"/>
    <property type="project" value="UniProtKB-SubCell"/>
</dbReference>
<dbReference type="NCBIfam" id="TIGR01557">
    <property type="entry name" value="myb_SHAQKYF"/>
    <property type="match status" value="1"/>
</dbReference>
<dbReference type="Gene3D" id="3.40.50.2300">
    <property type="match status" value="1"/>
</dbReference>
<evidence type="ECO:0000259" key="7">
    <source>
        <dbReference type="PROSITE" id="PS50110"/>
    </source>
</evidence>
<dbReference type="Proteomes" id="UP001190926">
    <property type="component" value="Unassembled WGS sequence"/>
</dbReference>
<feature type="compositionally biased region" description="Polar residues" evidence="6">
    <location>
        <begin position="281"/>
        <end position="299"/>
    </location>
</feature>
<dbReference type="EMBL" id="SDAM02002666">
    <property type="protein sequence ID" value="KAH6821143.1"/>
    <property type="molecule type" value="Genomic_DNA"/>
</dbReference>
<dbReference type="GO" id="GO:0000160">
    <property type="term" value="P:phosphorelay signal transduction system"/>
    <property type="evidence" value="ECO:0007669"/>
    <property type="project" value="InterPro"/>
</dbReference>
<feature type="compositionally biased region" description="Polar residues" evidence="6">
    <location>
        <begin position="245"/>
        <end position="273"/>
    </location>
</feature>
<feature type="domain" description="Response regulatory" evidence="7">
    <location>
        <begin position="1"/>
        <end position="92"/>
    </location>
</feature>
<name>A0AAD4IT67_PERFH</name>
<dbReference type="InterPro" id="IPR006447">
    <property type="entry name" value="Myb_dom_plants"/>
</dbReference>
<dbReference type="PANTHER" id="PTHR31442">
    <property type="entry name" value="HOMEODOMAIN-LIKE SUPERFAMILY PROTEIN-RELATED"/>
    <property type="match status" value="1"/>
</dbReference>
<dbReference type="InterPro" id="IPR001789">
    <property type="entry name" value="Sig_transdc_resp-reg_receiver"/>
</dbReference>
<dbReference type="GO" id="GO:0003700">
    <property type="term" value="F:DNA-binding transcription factor activity"/>
    <property type="evidence" value="ECO:0007669"/>
    <property type="project" value="InterPro"/>
</dbReference>
<evidence type="ECO:0000313" key="9">
    <source>
        <dbReference type="EMBL" id="KAH6821143.1"/>
    </source>
</evidence>
<dbReference type="InterPro" id="IPR006045">
    <property type="entry name" value="Cupin_1"/>
</dbReference>
<comment type="caution">
    <text evidence="5">Lacks conserved residue(s) required for the propagation of feature annotation.</text>
</comment>
<feature type="domain" description="HTH myb-type" evidence="8">
    <location>
        <begin position="156"/>
        <end position="207"/>
    </location>
</feature>
<evidence type="ECO:0000259" key="8">
    <source>
        <dbReference type="PROSITE" id="PS51294"/>
    </source>
</evidence>
<dbReference type="Pfam" id="PF00249">
    <property type="entry name" value="Myb_DNA-binding"/>
    <property type="match status" value="1"/>
</dbReference>
<dbReference type="AlphaFoldDB" id="A0AAD4IT67"/>
<reference evidence="9 10" key="1">
    <citation type="journal article" date="2021" name="Nat. Commun.">
        <title>Incipient diploidization of the medicinal plant Perilla within 10,000 years.</title>
        <authorList>
            <person name="Zhang Y."/>
            <person name="Shen Q."/>
            <person name="Leng L."/>
            <person name="Zhang D."/>
            <person name="Chen S."/>
            <person name="Shi Y."/>
            <person name="Ning Z."/>
            <person name="Chen S."/>
        </authorList>
    </citation>
    <scope>NUCLEOTIDE SEQUENCE [LARGE SCALE GENOMIC DNA]</scope>
    <source>
        <strain evidence="10">cv. PC099</strain>
    </source>
</reference>
<dbReference type="SUPFAM" id="SSF46689">
    <property type="entry name" value="Homeodomain-like"/>
    <property type="match status" value="1"/>
</dbReference>
<keyword evidence="4" id="KW-0539">Nucleus</keyword>
<dbReference type="Pfam" id="PF00190">
    <property type="entry name" value="Cupin_1"/>
    <property type="match status" value="1"/>
</dbReference>
<evidence type="ECO:0000256" key="6">
    <source>
        <dbReference type="SAM" id="MobiDB-lite"/>
    </source>
</evidence>
<dbReference type="InterPro" id="IPR011051">
    <property type="entry name" value="RmlC_Cupin_sf"/>
</dbReference>
<sequence length="441" mass="49841">MWEVVTYVEHASAAISMLGKAKFDVVMANINSPDSHGFNLLQHAVNMCIPVVWMSEDDNAIVAMRALENGAFLCIKKPPPTEFLRCLWQHVVREKTRMIREREMFVASNNIGPNKGKYKHKSRGRHGDYYDEDGYDSDNNVMSQNINVRRKMCTEWTQELHAKFMDAVTCLGEGRCFPKEILEMMNEPGLTRMQVASHLQKCRNDNWRSPEERKPTHITSQHSSQNGNRTQSKPRRFGSMPLGNRPSSSQIQSKTHEMGQSSGTHWESQSPNNEVKMGHGSTMTNNTPNHLRASSSSNPRLGPDEFFNFPDMDCLFHDFSDRLQEPEINDPSPAQEGYQVDPVYNDEQSAANVTVADFVGLRNGVVPFHTHLGASELLLIVQGTIVTGFVSSFANKVYVKKLVKGDCCIFRSTAAEGQRWRSPASAVRTRDSDHRLHAVRE</sequence>
<keyword evidence="10" id="KW-1185">Reference proteome</keyword>
<organism evidence="9 10">
    <name type="scientific">Perilla frutescens var. hirtella</name>
    <name type="common">Perilla citriodora</name>
    <name type="synonym">Perilla setoyensis</name>
    <dbReference type="NCBI Taxonomy" id="608512"/>
    <lineage>
        <taxon>Eukaryota</taxon>
        <taxon>Viridiplantae</taxon>
        <taxon>Streptophyta</taxon>
        <taxon>Embryophyta</taxon>
        <taxon>Tracheophyta</taxon>
        <taxon>Spermatophyta</taxon>
        <taxon>Magnoliopsida</taxon>
        <taxon>eudicotyledons</taxon>
        <taxon>Gunneridae</taxon>
        <taxon>Pentapetalae</taxon>
        <taxon>asterids</taxon>
        <taxon>lamiids</taxon>
        <taxon>Lamiales</taxon>
        <taxon>Lamiaceae</taxon>
        <taxon>Nepetoideae</taxon>
        <taxon>Elsholtzieae</taxon>
        <taxon>Perilla</taxon>
    </lineage>
</organism>
<dbReference type="InterPro" id="IPR044841">
    <property type="entry name" value="LUX/BOA-like"/>
</dbReference>
<accession>A0AAD4IT67</accession>
<dbReference type="Gene3D" id="2.60.120.10">
    <property type="entry name" value="Jelly Rolls"/>
    <property type="match status" value="1"/>
</dbReference>
<comment type="caution">
    <text evidence="9">The sequence shown here is derived from an EMBL/GenBank/DDBJ whole genome shotgun (WGS) entry which is preliminary data.</text>
</comment>
<dbReference type="GO" id="GO:0003677">
    <property type="term" value="F:DNA binding"/>
    <property type="evidence" value="ECO:0007669"/>
    <property type="project" value="InterPro"/>
</dbReference>
<protein>
    <submittedName>
        <fullName evidence="9">Uncharacterized protein</fullName>
    </submittedName>
</protein>
<dbReference type="SUPFAM" id="SSF52172">
    <property type="entry name" value="CheY-like"/>
    <property type="match status" value="1"/>
</dbReference>
<dbReference type="InterPro" id="IPR017930">
    <property type="entry name" value="Myb_dom"/>
</dbReference>
<keyword evidence="3" id="KW-0804">Transcription</keyword>
<dbReference type="InterPro" id="IPR011006">
    <property type="entry name" value="CheY-like_superfamily"/>
</dbReference>
<evidence type="ECO:0000256" key="2">
    <source>
        <dbReference type="ARBA" id="ARBA00023015"/>
    </source>
</evidence>
<dbReference type="FunFam" id="1.10.10.60:FF:000007">
    <property type="entry name" value="Two-component response regulator"/>
    <property type="match status" value="1"/>
</dbReference>
<evidence type="ECO:0000313" key="10">
    <source>
        <dbReference type="Proteomes" id="UP001190926"/>
    </source>
</evidence>
<gene>
    <name evidence="9" type="ORF">C2S53_019658</name>
</gene>
<proteinExistence type="predicted"/>
<dbReference type="PROSITE" id="PS50110">
    <property type="entry name" value="RESPONSE_REGULATORY"/>
    <property type="match status" value="1"/>
</dbReference>
<dbReference type="Gene3D" id="1.10.10.60">
    <property type="entry name" value="Homeodomain-like"/>
    <property type="match status" value="1"/>
</dbReference>
<dbReference type="InterPro" id="IPR014710">
    <property type="entry name" value="RmlC-like_jellyroll"/>
</dbReference>
<evidence type="ECO:0000256" key="1">
    <source>
        <dbReference type="ARBA" id="ARBA00004123"/>
    </source>
</evidence>
<feature type="compositionally biased region" description="Polar residues" evidence="6">
    <location>
        <begin position="217"/>
        <end position="231"/>
    </location>
</feature>
<feature type="compositionally biased region" description="Basic and acidic residues" evidence="6">
    <location>
        <begin position="205"/>
        <end position="215"/>
    </location>
</feature>
<keyword evidence="2" id="KW-0805">Transcription regulation</keyword>
<evidence type="ECO:0000256" key="4">
    <source>
        <dbReference type="ARBA" id="ARBA00023242"/>
    </source>
</evidence>
<dbReference type="PANTHER" id="PTHR31442:SF32">
    <property type="entry name" value="TWO-COMPONENT RESPONSE REGULATOR ORR21-LIKE"/>
    <property type="match status" value="1"/>
</dbReference>
<evidence type="ECO:0000256" key="5">
    <source>
        <dbReference type="PROSITE-ProRule" id="PRU00169"/>
    </source>
</evidence>
<dbReference type="InterPro" id="IPR009057">
    <property type="entry name" value="Homeodomain-like_sf"/>
</dbReference>
<feature type="region of interest" description="Disordered" evidence="6">
    <location>
        <begin position="205"/>
        <end position="299"/>
    </location>
</feature>
<comment type="subcellular location">
    <subcellularLocation>
        <location evidence="1">Nucleus</location>
    </subcellularLocation>
</comment>
<evidence type="ECO:0000256" key="3">
    <source>
        <dbReference type="ARBA" id="ARBA00023163"/>
    </source>
</evidence>
<dbReference type="PROSITE" id="PS51294">
    <property type="entry name" value="HTH_MYB"/>
    <property type="match status" value="1"/>
</dbReference>
<dbReference type="InterPro" id="IPR001005">
    <property type="entry name" value="SANT/Myb"/>
</dbReference>
<dbReference type="Pfam" id="PF00072">
    <property type="entry name" value="Response_reg"/>
    <property type="match status" value="1"/>
</dbReference>
<dbReference type="SUPFAM" id="SSF51182">
    <property type="entry name" value="RmlC-like cupins"/>
    <property type="match status" value="1"/>
</dbReference>